<gene>
    <name evidence="7" type="ORF">QYM36_007607</name>
</gene>
<comment type="similarity">
    <text evidence="2">Belongs to the FIP1 family.</text>
</comment>
<evidence type="ECO:0000313" key="7">
    <source>
        <dbReference type="EMBL" id="KAK2726819.1"/>
    </source>
</evidence>
<dbReference type="PANTHER" id="PTHR13484">
    <property type="entry name" value="FIP1-LIKE 1 PROTEIN"/>
    <property type="match status" value="1"/>
</dbReference>
<organism evidence="7 8">
    <name type="scientific">Artemia franciscana</name>
    <name type="common">Brine shrimp</name>
    <name type="synonym">Artemia sanfranciscana</name>
    <dbReference type="NCBI Taxonomy" id="6661"/>
    <lineage>
        <taxon>Eukaryota</taxon>
        <taxon>Metazoa</taxon>
        <taxon>Ecdysozoa</taxon>
        <taxon>Arthropoda</taxon>
        <taxon>Crustacea</taxon>
        <taxon>Branchiopoda</taxon>
        <taxon>Anostraca</taxon>
        <taxon>Artemiidae</taxon>
        <taxon>Artemia</taxon>
    </lineage>
</organism>
<comment type="subcellular location">
    <subcellularLocation>
        <location evidence="1">Nucleus</location>
    </subcellularLocation>
</comment>
<sequence>MDELLPPGEEIQVAEARLKVGNGEALSDNAENGKVEDVADGLSDLESDEDDVQVTIKALPLAPSAYAPNFMKKGPGPSVEKGKFAPEDFEGPMSINGVPAVDFNLEDLEDKPWRKPGADITDFFNFGFTEETWHAYCERHKRLRAESGVGNLNLPRIFTNFQPSTIVNENSKYNTIGVIKRSAIQSSLPVKTIPTLNPAKIDVIGVTSSSRRSETEILPPGIGEEAVAADKVPDLSIPPPGIGMETKFNPYGSTDYPFYGGYNEPAQISQWSGQEPWRPPPMGVPPPVRMQPPSISSGIRPSADDTEAVTPPPPGADERETSVRSTRPPRSPDDEGDRRRREYRDRARERDKDRDRDRDDKDREKESYRERDKERDRDRERDRERERERDRDRHRDRDGDREREKERERRERKERRRRERSSSRSPTRHKKSKKTKRHSDSE</sequence>
<feature type="compositionally biased region" description="Basic and acidic residues" evidence="5">
    <location>
        <begin position="330"/>
        <end position="411"/>
    </location>
</feature>
<evidence type="ECO:0000259" key="6">
    <source>
        <dbReference type="Pfam" id="PF05182"/>
    </source>
</evidence>
<feature type="compositionally biased region" description="Basic residues" evidence="5">
    <location>
        <begin position="426"/>
        <end position="442"/>
    </location>
</feature>
<protein>
    <recommendedName>
        <fullName evidence="6">Pre-mRNA polyadenylation factor Fip1 domain-containing protein</fullName>
    </recommendedName>
</protein>
<dbReference type="InterPro" id="IPR007854">
    <property type="entry name" value="Fip1_dom"/>
</dbReference>
<evidence type="ECO:0000313" key="8">
    <source>
        <dbReference type="Proteomes" id="UP001187531"/>
    </source>
</evidence>
<dbReference type="EMBL" id="JAVRJZ010000001">
    <property type="protein sequence ID" value="KAK2726819.1"/>
    <property type="molecule type" value="Genomic_DNA"/>
</dbReference>
<keyword evidence="3" id="KW-0507">mRNA processing</keyword>
<accession>A0AA88IGH8</accession>
<feature type="region of interest" description="Disordered" evidence="5">
    <location>
        <begin position="270"/>
        <end position="442"/>
    </location>
</feature>
<evidence type="ECO:0000256" key="3">
    <source>
        <dbReference type="ARBA" id="ARBA00022664"/>
    </source>
</evidence>
<keyword evidence="8" id="KW-1185">Reference proteome</keyword>
<feature type="domain" description="Pre-mRNA polyadenylation factor Fip1" evidence="6">
    <location>
        <begin position="102"/>
        <end position="144"/>
    </location>
</feature>
<evidence type="ECO:0000256" key="5">
    <source>
        <dbReference type="SAM" id="MobiDB-lite"/>
    </source>
</evidence>
<dbReference type="PANTHER" id="PTHR13484:SF0">
    <property type="entry name" value="PRE-MRNA 3'-END-PROCESSING FACTOR FIP1"/>
    <property type="match status" value="1"/>
</dbReference>
<feature type="compositionally biased region" description="Pro residues" evidence="5">
    <location>
        <begin position="277"/>
        <end position="290"/>
    </location>
</feature>
<reference evidence="7" key="1">
    <citation type="submission" date="2023-07" db="EMBL/GenBank/DDBJ databases">
        <title>Chromosome-level genome assembly of Artemia franciscana.</title>
        <authorList>
            <person name="Jo E."/>
        </authorList>
    </citation>
    <scope>NUCLEOTIDE SEQUENCE</scope>
    <source>
        <tissue evidence="7">Whole body</tissue>
    </source>
</reference>
<evidence type="ECO:0000256" key="2">
    <source>
        <dbReference type="ARBA" id="ARBA00007459"/>
    </source>
</evidence>
<dbReference type="InterPro" id="IPR051187">
    <property type="entry name" value="Pre-mRNA_3'-end_processing_reg"/>
</dbReference>
<comment type="caution">
    <text evidence="7">The sequence shown here is derived from an EMBL/GenBank/DDBJ whole genome shotgun (WGS) entry which is preliminary data.</text>
</comment>
<dbReference type="GO" id="GO:0006397">
    <property type="term" value="P:mRNA processing"/>
    <property type="evidence" value="ECO:0007669"/>
    <property type="project" value="UniProtKB-KW"/>
</dbReference>
<keyword evidence="4" id="KW-0539">Nucleus</keyword>
<dbReference type="GO" id="GO:0005847">
    <property type="term" value="C:mRNA cleavage and polyadenylation specificity factor complex"/>
    <property type="evidence" value="ECO:0007669"/>
    <property type="project" value="TreeGrafter"/>
</dbReference>
<dbReference type="Proteomes" id="UP001187531">
    <property type="component" value="Unassembled WGS sequence"/>
</dbReference>
<evidence type="ECO:0000256" key="1">
    <source>
        <dbReference type="ARBA" id="ARBA00004123"/>
    </source>
</evidence>
<name>A0AA88IGH8_ARTSF</name>
<dbReference type="Pfam" id="PF05182">
    <property type="entry name" value="Fip1"/>
    <property type="match status" value="1"/>
</dbReference>
<dbReference type="AlphaFoldDB" id="A0AA88IGH8"/>
<proteinExistence type="inferred from homology"/>
<evidence type="ECO:0000256" key="4">
    <source>
        <dbReference type="ARBA" id="ARBA00023242"/>
    </source>
</evidence>